<dbReference type="Pfam" id="PF18765">
    <property type="entry name" value="Polbeta"/>
    <property type="match status" value="1"/>
</dbReference>
<gene>
    <name evidence="2" type="ORF">LCGC14_2252330</name>
</gene>
<dbReference type="InterPro" id="IPR041633">
    <property type="entry name" value="Polbeta"/>
</dbReference>
<organism evidence="2">
    <name type="scientific">marine sediment metagenome</name>
    <dbReference type="NCBI Taxonomy" id="412755"/>
    <lineage>
        <taxon>unclassified sequences</taxon>
        <taxon>metagenomes</taxon>
        <taxon>ecological metagenomes</taxon>
    </lineage>
</organism>
<comment type="caution">
    <text evidence="2">The sequence shown here is derived from an EMBL/GenBank/DDBJ whole genome shotgun (WGS) entry which is preliminary data.</text>
</comment>
<sequence>MSQIKEIDLSFIKLEYFKNELKEYLQFIFKLKLKIKAILLFGSVATGKAQDDDDHLSDIDLIIICDDLPEDYWERRKITFELTKSVCSGKQTFWWTSKEMEGHIRSKYYLILDAFDEGKILYDPENFLFKLRKKLFKDLEEKGVKKTELYWQWPIKKFGDKIEF</sequence>
<evidence type="ECO:0000259" key="1">
    <source>
        <dbReference type="Pfam" id="PF18765"/>
    </source>
</evidence>
<protein>
    <recommendedName>
        <fullName evidence="1">Polymerase beta nucleotidyltransferase domain-containing protein</fullName>
    </recommendedName>
</protein>
<dbReference type="InterPro" id="IPR052548">
    <property type="entry name" value="Type_VII_TA_antitoxin"/>
</dbReference>
<dbReference type="SUPFAM" id="SSF81301">
    <property type="entry name" value="Nucleotidyltransferase"/>
    <property type="match status" value="1"/>
</dbReference>
<evidence type="ECO:0000313" key="2">
    <source>
        <dbReference type="EMBL" id="KKL55747.1"/>
    </source>
</evidence>
<dbReference type="AlphaFoldDB" id="A0A0F9FX82"/>
<name>A0A0F9FX82_9ZZZZ</name>
<dbReference type="InterPro" id="IPR043519">
    <property type="entry name" value="NT_sf"/>
</dbReference>
<proteinExistence type="predicted"/>
<feature type="domain" description="Polymerase beta nucleotidyltransferase" evidence="1">
    <location>
        <begin position="25"/>
        <end position="85"/>
    </location>
</feature>
<dbReference type="PANTHER" id="PTHR33933">
    <property type="entry name" value="NUCLEOTIDYLTRANSFERASE"/>
    <property type="match status" value="1"/>
</dbReference>
<dbReference type="PANTHER" id="PTHR33933:SF1">
    <property type="entry name" value="PROTEIN ADENYLYLTRANSFERASE MNTA-RELATED"/>
    <property type="match status" value="1"/>
</dbReference>
<accession>A0A0F9FX82</accession>
<reference evidence="2" key="1">
    <citation type="journal article" date="2015" name="Nature">
        <title>Complex archaea that bridge the gap between prokaryotes and eukaryotes.</title>
        <authorList>
            <person name="Spang A."/>
            <person name="Saw J.H."/>
            <person name="Jorgensen S.L."/>
            <person name="Zaremba-Niedzwiedzka K."/>
            <person name="Martijn J."/>
            <person name="Lind A.E."/>
            <person name="van Eijk R."/>
            <person name="Schleper C."/>
            <person name="Guy L."/>
            <person name="Ettema T.J."/>
        </authorList>
    </citation>
    <scope>NUCLEOTIDE SEQUENCE</scope>
</reference>
<dbReference type="Gene3D" id="3.30.460.10">
    <property type="entry name" value="Beta Polymerase, domain 2"/>
    <property type="match status" value="1"/>
</dbReference>
<dbReference type="EMBL" id="LAZR01030730">
    <property type="protein sequence ID" value="KKL55747.1"/>
    <property type="molecule type" value="Genomic_DNA"/>
</dbReference>